<name>A0AC61QTT4_9BACT</name>
<keyword evidence="2" id="KW-1185">Reference proteome</keyword>
<protein>
    <submittedName>
        <fullName evidence="1">AAA family ATPase</fullName>
    </submittedName>
</protein>
<gene>
    <name evidence="1" type="ORF">E5358_00060</name>
</gene>
<proteinExistence type="predicted"/>
<evidence type="ECO:0000313" key="2">
    <source>
        <dbReference type="Proteomes" id="UP000308886"/>
    </source>
</evidence>
<comment type="caution">
    <text evidence="1">The sequence shown here is derived from an EMBL/GenBank/DDBJ whole genome shotgun (WGS) entry which is preliminary data.</text>
</comment>
<organism evidence="1 2">
    <name type="scientific">Palleniella muris</name>
    <dbReference type="NCBI Taxonomy" id="3038145"/>
    <lineage>
        <taxon>Bacteria</taxon>
        <taxon>Pseudomonadati</taxon>
        <taxon>Bacteroidota</taxon>
        <taxon>Bacteroidia</taxon>
        <taxon>Bacteroidales</taxon>
        <taxon>Prevotellaceae</taxon>
        <taxon>Palleniella</taxon>
    </lineage>
</organism>
<sequence length="307" mass="34401">MGKSDIRRLIGETTEYDKKQALEVKKPKSWCKSVSAFANGTGGRLIWGIADDDTLVGLSDAKGDAEKISETVKSHLDPIPEFDLSFAEVDNKNFIVLAVMPGTQTPHYYIGDGQMQAFVRVGNESVVASMSKHKQLVLKGCNMSYDSLVSRWKFEDMAFTVLRATYFKRTNRSFEDSDYESFGIINEKGELTNAGALLADYSPVRNSRLFCTRWNGLDKAHGVMDALDDEEYSGSLVTLLQAGLDFVRRNTKKGWRKTADNRLEYPEYPETVGIAQSAIQKHINRMKVDGIIVRHGGDRGGHWEVIK</sequence>
<evidence type="ECO:0000313" key="1">
    <source>
        <dbReference type="EMBL" id="TGX84070.1"/>
    </source>
</evidence>
<dbReference type="Proteomes" id="UP000308886">
    <property type="component" value="Unassembled WGS sequence"/>
</dbReference>
<reference evidence="1" key="1">
    <citation type="submission" date="2019-04" db="EMBL/GenBank/DDBJ databases">
        <title>Microbes associate with the intestines of laboratory mice.</title>
        <authorList>
            <person name="Navarre W."/>
            <person name="Wong E."/>
            <person name="Huang K."/>
            <person name="Tropini C."/>
            <person name="Ng K."/>
            <person name="Yu B."/>
        </authorList>
    </citation>
    <scope>NUCLEOTIDE SEQUENCE</scope>
    <source>
        <strain evidence="1">NM73_A23</strain>
    </source>
</reference>
<dbReference type="EMBL" id="SRZC01000001">
    <property type="protein sequence ID" value="TGX84070.1"/>
    <property type="molecule type" value="Genomic_DNA"/>
</dbReference>
<accession>A0AC61QTT4</accession>